<dbReference type="Proteomes" id="UP000237662">
    <property type="component" value="Unassembled WGS sequence"/>
</dbReference>
<reference evidence="2 3" key="1">
    <citation type="submission" date="2018-02" db="EMBL/GenBank/DDBJ databases">
        <title>Genomic Encyclopedia of Archaeal and Bacterial Type Strains, Phase II (KMG-II): from individual species to whole genera.</title>
        <authorList>
            <person name="Goeker M."/>
        </authorList>
    </citation>
    <scope>NUCLEOTIDE SEQUENCE [LARGE SCALE GENOMIC DNA]</scope>
    <source>
        <strain evidence="2 3">DSM 29526</strain>
    </source>
</reference>
<dbReference type="PANTHER" id="PTHR24567">
    <property type="entry name" value="CRP FAMILY TRANSCRIPTIONAL REGULATORY PROTEIN"/>
    <property type="match status" value="1"/>
</dbReference>
<dbReference type="Gene3D" id="2.60.120.10">
    <property type="entry name" value="Jelly Rolls"/>
    <property type="match status" value="1"/>
</dbReference>
<dbReference type="InterPro" id="IPR014710">
    <property type="entry name" value="RmlC-like_jellyroll"/>
</dbReference>
<dbReference type="AlphaFoldDB" id="A0A2S6IAC3"/>
<dbReference type="InterPro" id="IPR000595">
    <property type="entry name" value="cNMP-bd_dom"/>
</dbReference>
<proteinExistence type="predicted"/>
<keyword evidence="3" id="KW-1185">Reference proteome</keyword>
<gene>
    <name evidence="2" type="ORF">CLV84_1417</name>
</gene>
<evidence type="ECO:0000259" key="1">
    <source>
        <dbReference type="PROSITE" id="PS50042"/>
    </source>
</evidence>
<comment type="caution">
    <text evidence="2">The sequence shown here is derived from an EMBL/GenBank/DDBJ whole genome shotgun (WGS) entry which is preliminary data.</text>
</comment>
<dbReference type="EMBL" id="PTJC01000005">
    <property type="protein sequence ID" value="PPK88450.1"/>
    <property type="molecule type" value="Genomic_DNA"/>
</dbReference>
<dbReference type="InterPro" id="IPR050397">
    <property type="entry name" value="Env_Response_Regulators"/>
</dbReference>
<dbReference type="OrthoDB" id="1044733at2"/>
<protein>
    <submittedName>
        <fullName evidence="2">CRP-like cAMP-binding protein</fullName>
    </submittedName>
</protein>
<evidence type="ECO:0000313" key="3">
    <source>
        <dbReference type="Proteomes" id="UP000237662"/>
    </source>
</evidence>
<accession>A0A2S6IAC3</accession>
<evidence type="ECO:0000313" key="2">
    <source>
        <dbReference type="EMBL" id="PPK88450.1"/>
    </source>
</evidence>
<dbReference type="SUPFAM" id="SSF51206">
    <property type="entry name" value="cAMP-binding domain-like"/>
    <property type="match status" value="1"/>
</dbReference>
<organism evidence="2 3">
    <name type="scientific">Neolewinella xylanilytica</name>
    <dbReference type="NCBI Taxonomy" id="1514080"/>
    <lineage>
        <taxon>Bacteria</taxon>
        <taxon>Pseudomonadati</taxon>
        <taxon>Bacteroidota</taxon>
        <taxon>Saprospiria</taxon>
        <taxon>Saprospirales</taxon>
        <taxon>Lewinellaceae</taxon>
        <taxon>Neolewinella</taxon>
    </lineage>
</organism>
<dbReference type="GO" id="GO:0003700">
    <property type="term" value="F:DNA-binding transcription factor activity"/>
    <property type="evidence" value="ECO:0007669"/>
    <property type="project" value="TreeGrafter"/>
</dbReference>
<dbReference type="GO" id="GO:0005829">
    <property type="term" value="C:cytosol"/>
    <property type="evidence" value="ECO:0007669"/>
    <property type="project" value="TreeGrafter"/>
</dbReference>
<dbReference type="PANTHER" id="PTHR24567:SF76">
    <property type="entry name" value="CYCLIC NUCLEOTIDE-BINDING DOMAIN PROTEIN"/>
    <property type="match status" value="1"/>
</dbReference>
<dbReference type="SMART" id="SM00100">
    <property type="entry name" value="cNMP"/>
    <property type="match status" value="1"/>
</dbReference>
<dbReference type="CDD" id="cd00038">
    <property type="entry name" value="CAP_ED"/>
    <property type="match status" value="1"/>
</dbReference>
<dbReference type="Pfam" id="PF00027">
    <property type="entry name" value="cNMP_binding"/>
    <property type="match status" value="1"/>
</dbReference>
<dbReference type="RefSeq" id="WP_104418995.1">
    <property type="nucleotide sequence ID" value="NZ_PTJC01000005.1"/>
</dbReference>
<name>A0A2S6IAC3_9BACT</name>
<dbReference type="InterPro" id="IPR018490">
    <property type="entry name" value="cNMP-bd_dom_sf"/>
</dbReference>
<sequence length="197" mass="22938">MIPDLLRTVYDYPARRESELVVLAAAHTRVHFNREDCILRRGERAGAYYLLEAGLARSYVADYTGREITTEFFRPGQLVIEVASLFQRIPSRSTLQALTEVTAYRIEYDVFQELFHRFEGFREWGRSWMAEQLFREKQRNVDTITLSATERYRALLDQQPEVLAGAHLKHVASYLGITDSSLSRIRKEVARSHRNLP</sequence>
<dbReference type="PROSITE" id="PS50042">
    <property type="entry name" value="CNMP_BINDING_3"/>
    <property type="match status" value="1"/>
</dbReference>
<feature type="domain" description="Cyclic nucleotide-binding" evidence="1">
    <location>
        <begin position="17"/>
        <end position="115"/>
    </location>
</feature>